<dbReference type="Pfam" id="PF12696">
    <property type="entry name" value="TraG-D_C"/>
    <property type="match status" value="1"/>
</dbReference>
<accession>A0ABT8S9S7</accession>
<dbReference type="Gene3D" id="3.40.50.300">
    <property type="entry name" value="P-loop containing nucleotide triphosphate hydrolases"/>
    <property type="match status" value="2"/>
</dbReference>
<sequence>MVAIKPLFPVWIVAFLFLFFTHLSYRVILPLRYPPDGVDEKGKDGDGIMYVGHMRSTNPYENFREVWMADSDLRTHFLILGSTGSGKSETLKGMFYNALCWGSGFFLADGKADNKMPLDLMAMCRMLGADDDFLALNFLIGGSSPEKIRASRRRRTNMINTFSDSDADTQIQMGANLLPKAEGDGKSWQEKALNFWRSLVAALCYKRDTQGFEISVGAYIDYMGLPKVEELYAEGYREYIEKGEWSYGFVGIKSYCESGGCPGFMVDRVIAKYNLPPDPNSASRTGLPTDRGLGGRGAPASAAGKPAQKTEQDQATYDQHGYRIGQLMPALNLLDKTYGHIFRAKYSEIDMVDVALNNRVLVMMIPSLEKSASEAENLGKLAIACLRVMMGRNLGADIEGDRSMVLDSKATEANYPFLVALDELGYYFSDGIAVMFAQARSLGMSMIAAAQDIEKLTEGSRASEAGAMLANAVAKYFMRIDDAQKTQKLISDYVGKARVAVYNQYALNAGGFRRDMSVSVETVERVTIDDMQSMKTGQGLINTRGKTFGIAGFYVGNYLDKYKMKTFRLNRFLQVRPVSMAEVEANAIKADALEDKVSKGLKLIDMLTYKTSPNLQVEDDMLIGRVSMVAQGLPASITGAERGAALYVAARRAAEDLGLIKGAATGADAGSLSGGDRPLTDAAVGNTAQPGAGAAAATAGGDPEESVGLPSSGEFASFTRPGGAPASADAAVEAGAPALTPEVSDDPFAYLDDAIFERMPVEAVTSPTRRAPPAFPVSPAKAAAPAPAPTSPPAAAQPGAIDVDAFIDGALGGGAAAPARPLVAPTTAPSDPAALFADLDGEGGVSAATDAAQAPAGEPLVAASDIFAPDILSTAVKATIAALLSTGEVVYEQNSRGASGKSAVPTDNAAAPAVVPKATASATLGQNPGWVTNALAGAETTLKKVGPDAIGFNDRTRELVVSVEAALGGPDPVAAAQITERIVAAQVTPVEDDEVPDGKEQSVDDFLASLGGSM</sequence>
<dbReference type="PANTHER" id="PTHR30121">
    <property type="entry name" value="UNCHARACTERIZED PROTEIN YJGR-RELATED"/>
    <property type="match status" value="1"/>
</dbReference>
<evidence type="ECO:0000313" key="4">
    <source>
        <dbReference type="Proteomes" id="UP001169027"/>
    </source>
</evidence>
<keyword evidence="4" id="KW-1185">Reference proteome</keyword>
<name>A0ABT8S9S7_9BURK</name>
<dbReference type="InterPro" id="IPR032689">
    <property type="entry name" value="TraG-D_C"/>
</dbReference>
<dbReference type="GO" id="GO:0003677">
    <property type="term" value="F:DNA binding"/>
    <property type="evidence" value="ECO:0007669"/>
    <property type="project" value="UniProtKB-KW"/>
</dbReference>
<evidence type="ECO:0000259" key="2">
    <source>
        <dbReference type="Pfam" id="PF12696"/>
    </source>
</evidence>
<feature type="region of interest" description="Disordered" evidence="1">
    <location>
        <begin position="668"/>
        <end position="731"/>
    </location>
</feature>
<feature type="region of interest" description="Disordered" evidence="1">
    <location>
        <begin position="280"/>
        <end position="315"/>
    </location>
</feature>
<feature type="domain" description="TraD/TraG TraM recognition site" evidence="2">
    <location>
        <begin position="416"/>
        <end position="510"/>
    </location>
</feature>
<dbReference type="PANTHER" id="PTHR30121:SF6">
    <property type="entry name" value="SLR6007 PROTEIN"/>
    <property type="match status" value="1"/>
</dbReference>
<gene>
    <name evidence="3" type="ORF">Q2T77_25585</name>
</gene>
<dbReference type="EMBL" id="JAUKVY010000021">
    <property type="protein sequence ID" value="MDO1535661.1"/>
    <property type="molecule type" value="Genomic_DNA"/>
</dbReference>
<comment type="caution">
    <text evidence="3">The sequence shown here is derived from an EMBL/GenBank/DDBJ whole genome shotgun (WGS) entry which is preliminary data.</text>
</comment>
<feature type="region of interest" description="Disordered" evidence="1">
    <location>
        <begin position="990"/>
        <end position="1014"/>
    </location>
</feature>
<reference evidence="3" key="1">
    <citation type="submission" date="2023-06" db="EMBL/GenBank/DDBJ databases">
        <authorList>
            <person name="Jiang Y."/>
            <person name="Liu Q."/>
        </authorList>
    </citation>
    <scope>NUCLEOTIDE SEQUENCE</scope>
    <source>
        <strain evidence="3">CGMCC 1.12090</strain>
    </source>
</reference>
<dbReference type="InterPro" id="IPR027417">
    <property type="entry name" value="P-loop_NTPase"/>
</dbReference>
<feature type="compositionally biased region" description="Low complexity" evidence="1">
    <location>
        <begin position="691"/>
        <end position="701"/>
    </location>
</feature>
<dbReference type="Proteomes" id="UP001169027">
    <property type="component" value="Unassembled WGS sequence"/>
</dbReference>
<proteinExistence type="predicted"/>
<evidence type="ECO:0000256" key="1">
    <source>
        <dbReference type="SAM" id="MobiDB-lite"/>
    </source>
</evidence>
<dbReference type="InterPro" id="IPR051162">
    <property type="entry name" value="T4SS_component"/>
</dbReference>
<protein>
    <submittedName>
        <fullName evidence="3">Type IV secretion system DNA-binding domain-containing protein</fullName>
    </submittedName>
</protein>
<keyword evidence="3" id="KW-0238">DNA-binding</keyword>
<dbReference type="SUPFAM" id="SSF52540">
    <property type="entry name" value="P-loop containing nucleoside triphosphate hydrolases"/>
    <property type="match status" value="1"/>
</dbReference>
<dbReference type="RefSeq" id="WP_301813447.1">
    <property type="nucleotide sequence ID" value="NZ_JAUJZH010000021.1"/>
</dbReference>
<feature type="region of interest" description="Disordered" evidence="1">
    <location>
        <begin position="767"/>
        <end position="797"/>
    </location>
</feature>
<organism evidence="3 4">
    <name type="scientific">Variovorax ginsengisoli</name>
    <dbReference type="NCBI Taxonomy" id="363844"/>
    <lineage>
        <taxon>Bacteria</taxon>
        <taxon>Pseudomonadati</taxon>
        <taxon>Pseudomonadota</taxon>
        <taxon>Betaproteobacteria</taxon>
        <taxon>Burkholderiales</taxon>
        <taxon>Comamonadaceae</taxon>
        <taxon>Variovorax</taxon>
    </lineage>
</organism>
<evidence type="ECO:0000313" key="3">
    <source>
        <dbReference type="EMBL" id="MDO1535661.1"/>
    </source>
</evidence>